<feature type="compositionally biased region" description="Acidic residues" evidence="6">
    <location>
        <begin position="106"/>
        <end position="124"/>
    </location>
</feature>
<dbReference type="PANTHER" id="PTHR24345:SF91">
    <property type="entry name" value="SERINE_THREONINE-PROTEIN KINASE PLK4"/>
    <property type="match status" value="1"/>
</dbReference>
<evidence type="ECO:0000259" key="7">
    <source>
        <dbReference type="PROSITE" id="PS50011"/>
    </source>
</evidence>
<dbReference type="PANTHER" id="PTHR24345">
    <property type="entry name" value="SERINE/THREONINE-PROTEIN KINASE PLK"/>
    <property type="match status" value="1"/>
</dbReference>
<evidence type="ECO:0000256" key="3">
    <source>
        <dbReference type="ARBA" id="ARBA00022741"/>
    </source>
</evidence>
<dbReference type="EMBL" id="JALLPJ020001078">
    <property type="protein sequence ID" value="KAL3776865.1"/>
    <property type="molecule type" value="Genomic_DNA"/>
</dbReference>
<feature type="domain" description="Protein kinase" evidence="7">
    <location>
        <begin position="148"/>
        <end position="423"/>
    </location>
</feature>
<comment type="caution">
    <text evidence="8">The sequence shown here is derived from an EMBL/GenBank/DDBJ whole genome shotgun (WGS) entry which is preliminary data.</text>
</comment>
<dbReference type="InterPro" id="IPR000719">
    <property type="entry name" value="Prot_kinase_dom"/>
</dbReference>
<evidence type="ECO:0000256" key="6">
    <source>
        <dbReference type="SAM" id="MobiDB-lite"/>
    </source>
</evidence>
<organism evidence="8 9">
    <name type="scientific">Cyclotella atomus</name>
    <dbReference type="NCBI Taxonomy" id="382360"/>
    <lineage>
        <taxon>Eukaryota</taxon>
        <taxon>Sar</taxon>
        <taxon>Stramenopiles</taxon>
        <taxon>Ochrophyta</taxon>
        <taxon>Bacillariophyta</taxon>
        <taxon>Coscinodiscophyceae</taxon>
        <taxon>Thalassiosirophycidae</taxon>
        <taxon>Stephanodiscales</taxon>
        <taxon>Stephanodiscaceae</taxon>
        <taxon>Cyclotella</taxon>
    </lineage>
</organism>
<evidence type="ECO:0000256" key="1">
    <source>
        <dbReference type="ARBA" id="ARBA00022527"/>
    </source>
</evidence>
<dbReference type="PROSITE" id="PS00109">
    <property type="entry name" value="PROTEIN_KINASE_TYR"/>
    <property type="match status" value="1"/>
</dbReference>
<feature type="compositionally biased region" description="Low complexity" evidence="6">
    <location>
        <begin position="93"/>
        <end position="105"/>
    </location>
</feature>
<protein>
    <recommendedName>
        <fullName evidence="7">Protein kinase domain-containing protein</fullName>
    </recommendedName>
</protein>
<dbReference type="Gene3D" id="1.10.510.10">
    <property type="entry name" value="Transferase(Phosphotransferase) domain 1"/>
    <property type="match status" value="1"/>
</dbReference>
<dbReference type="Proteomes" id="UP001530400">
    <property type="component" value="Unassembled WGS sequence"/>
</dbReference>
<dbReference type="InterPro" id="IPR011009">
    <property type="entry name" value="Kinase-like_dom_sf"/>
</dbReference>
<dbReference type="SUPFAM" id="SSF56112">
    <property type="entry name" value="Protein kinase-like (PK-like)"/>
    <property type="match status" value="1"/>
</dbReference>
<evidence type="ECO:0000256" key="2">
    <source>
        <dbReference type="ARBA" id="ARBA00022679"/>
    </source>
</evidence>
<keyword evidence="2" id="KW-0808">Transferase</keyword>
<keyword evidence="1" id="KW-0723">Serine/threonine-protein kinase</keyword>
<sequence length="431" mass="49888">MSPRVEKNDMGYYRYTFVRRPHLNLNFFHLNKFPTGNMSNPPMDPPPFDQPMIRKCIKTNVRIQSHEALQEVLILTTVLCPVDSQLNPNSHNSQDSASSGDGISSSDEDMYSETSEDCSGDENDAVNNPSRAAPQSQDEERYKMKAFWLRKDPICENHHGIWTTHIYYARVLHKADLYWISTDEEVAIKTVSWRCIRACQNRLSEDFVKEISALQYLSQWRAAEGKSITDVHVMTADTVMCDEDYLYIVMPFCRGGDLCQRVAEVDRFSEDDSRFWFRQILQGLETLQRARICHRDLSPENFIIIDDKTLVIDFGMCLRIPYVNEVRHLISSQNPCGKLPHMSPEVYRKLPFDGHAIDIWAAGTVLLFMLTGKRLSNPPLIDRAFEGVELGLSHEATDLLRKMFRLEPKDRLTLEQIKVHPFVTYQFLLER</sequence>
<gene>
    <name evidence="8" type="ORF">ACHAWO_000593</name>
</gene>
<keyword evidence="3" id="KW-0547">Nucleotide-binding</keyword>
<feature type="compositionally biased region" description="Polar residues" evidence="6">
    <location>
        <begin position="125"/>
        <end position="136"/>
    </location>
</feature>
<feature type="region of interest" description="Disordered" evidence="6">
    <location>
        <begin position="86"/>
        <end position="138"/>
    </location>
</feature>
<dbReference type="AlphaFoldDB" id="A0ABD3NT24"/>
<proteinExistence type="predicted"/>
<evidence type="ECO:0000256" key="5">
    <source>
        <dbReference type="ARBA" id="ARBA00022840"/>
    </source>
</evidence>
<accession>A0ABD3NT24</accession>
<dbReference type="GO" id="GO:0005524">
    <property type="term" value="F:ATP binding"/>
    <property type="evidence" value="ECO:0007669"/>
    <property type="project" value="UniProtKB-KW"/>
</dbReference>
<dbReference type="InterPro" id="IPR008266">
    <property type="entry name" value="Tyr_kinase_AS"/>
</dbReference>
<keyword evidence="5" id="KW-0067">ATP-binding</keyword>
<dbReference type="GO" id="GO:0004674">
    <property type="term" value="F:protein serine/threonine kinase activity"/>
    <property type="evidence" value="ECO:0007669"/>
    <property type="project" value="UniProtKB-KW"/>
</dbReference>
<dbReference type="Pfam" id="PF00069">
    <property type="entry name" value="Pkinase"/>
    <property type="match status" value="1"/>
</dbReference>
<evidence type="ECO:0000256" key="4">
    <source>
        <dbReference type="ARBA" id="ARBA00022777"/>
    </source>
</evidence>
<evidence type="ECO:0000313" key="9">
    <source>
        <dbReference type="Proteomes" id="UP001530400"/>
    </source>
</evidence>
<keyword evidence="9" id="KW-1185">Reference proteome</keyword>
<evidence type="ECO:0000313" key="8">
    <source>
        <dbReference type="EMBL" id="KAL3776865.1"/>
    </source>
</evidence>
<name>A0ABD3NT24_9STRA</name>
<reference evidence="8 9" key="1">
    <citation type="submission" date="2024-10" db="EMBL/GenBank/DDBJ databases">
        <title>Updated reference genomes for cyclostephanoid diatoms.</title>
        <authorList>
            <person name="Roberts W.R."/>
            <person name="Alverson A.J."/>
        </authorList>
    </citation>
    <scope>NUCLEOTIDE SEQUENCE [LARGE SCALE GENOMIC DNA]</scope>
    <source>
        <strain evidence="8 9">AJA010-31</strain>
    </source>
</reference>
<keyword evidence="4" id="KW-0418">Kinase</keyword>
<dbReference type="PROSITE" id="PS50011">
    <property type="entry name" value="PROTEIN_KINASE_DOM"/>
    <property type="match status" value="1"/>
</dbReference>